<dbReference type="Gene3D" id="2.40.50.140">
    <property type="entry name" value="Nucleic acid-binding proteins"/>
    <property type="match status" value="1"/>
</dbReference>
<gene>
    <name evidence="1" type="ORF">VA596_24470</name>
</gene>
<dbReference type="RefSeq" id="WP_323330403.1">
    <property type="nucleotide sequence ID" value="NZ_JAYFSI010000005.1"/>
</dbReference>
<evidence type="ECO:0000313" key="1">
    <source>
        <dbReference type="EMBL" id="MEA5362713.1"/>
    </source>
</evidence>
<dbReference type="EMBL" id="JAYFSI010000005">
    <property type="protein sequence ID" value="MEA5362713.1"/>
    <property type="molecule type" value="Genomic_DNA"/>
</dbReference>
<accession>A0ABU5R919</accession>
<evidence type="ECO:0000313" key="2">
    <source>
        <dbReference type="Proteomes" id="UP001304298"/>
    </source>
</evidence>
<proteinExistence type="predicted"/>
<sequence length="107" mass="12160">MLTFGSRATYLGERGGESELGYSDGQVHRGRVRLWHKDDGWGVVESPAFDDPIWVHYSTVDPKSWGVLVGGFRHLYEGDEVELTVERAEQDEFHLRALWVKSTKGNP</sequence>
<reference evidence="1 2" key="1">
    <citation type="submission" date="2023-12" db="EMBL/GenBank/DDBJ databases">
        <title>Amycolatopsis sp. V23-08.</title>
        <authorList>
            <person name="Somphong A."/>
        </authorList>
    </citation>
    <scope>NUCLEOTIDE SEQUENCE [LARGE SCALE GENOMIC DNA]</scope>
    <source>
        <strain evidence="1 2">V23-08</strain>
    </source>
</reference>
<protein>
    <recommendedName>
        <fullName evidence="3">Cold shock domain-containing protein</fullName>
    </recommendedName>
</protein>
<name>A0ABU5R919_9PSEU</name>
<organism evidence="1 2">
    <name type="scientific">Amycolatopsis heterodermiae</name>
    <dbReference type="NCBI Taxonomy" id="3110235"/>
    <lineage>
        <taxon>Bacteria</taxon>
        <taxon>Bacillati</taxon>
        <taxon>Actinomycetota</taxon>
        <taxon>Actinomycetes</taxon>
        <taxon>Pseudonocardiales</taxon>
        <taxon>Pseudonocardiaceae</taxon>
        <taxon>Amycolatopsis</taxon>
    </lineage>
</organism>
<comment type="caution">
    <text evidence="1">The sequence shown here is derived from an EMBL/GenBank/DDBJ whole genome shotgun (WGS) entry which is preliminary data.</text>
</comment>
<dbReference type="InterPro" id="IPR012340">
    <property type="entry name" value="NA-bd_OB-fold"/>
</dbReference>
<dbReference type="Proteomes" id="UP001304298">
    <property type="component" value="Unassembled WGS sequence"/>
</dbReference>
<keyword evidence="2" id="KW-1185">Reference proteome</keyword>
<dbReference type="SUPFAM" id="SSF50249">
    <property type="entry name" value="Nucleic acid-binding proteins"/>
    <property type="match status" value="1"/>
</dbReference>
<evidence type="ECO:0008006" key="3">
    <source>
        <dbReference type="Google" id="ProtNLM"/>
    </source>
</evidence>